<dbReference type="RefSeq" id="WP_345488898.1">
    <property type="nucleotide sequence ID" value="NZ_BAABHY010000001.1"/>
</dbReference>
<keyword evidence="1" id="KW-0472">Membrane</keyword>
<dbReference type="EMBL" id="BAABHY010000001">
    <property type="protein sequence ID" value="GAA5106841.1"/>
    <property type="molecule type" value="Genomic_DNA"/>
</dbReference>
<feature type="transmembrane region" description="Helical" evidence="1">
    <location>
        <begin position="244"/>
        <end position="269"/>
    </location>
</feature>
<evidence type="ECO:0000313" key="2">
    <source>
        <dbReference type="EMBL" id="GAA5106841.1"/>
    </source>
</evidence>
<keyword evidence="1" id="KW-1133">Transmembrane helix</keyword>
<feature type="transmembrane region" description="Helical" evidence="1">
    <location>
        <begin position="289"/>
        <end position="310"/>
    </location>
</feature>
<feature type="transmembrane region" description="Helical" evidence="1">
    <location>
        <begin position="170"/>
        <end position="195"/>
    </location>
</feature>
<organism evidence="2 3">
    <name type="scientific">Orbus sasakiae</name>
    <dbReference type="NCBI Taxonomy" id="1078475"/>
    <lineage>
        <taxon>Bacteria</taxon>
        <taxon>Pseudomonadati</taxon>
        <taxon>Pseudomonadota</taxon>
        <taxon>Gammaproteobacteria</taxon>
        <taxon>Orbales</taxon>
        <taxon>Orbaceae</taxon>
        <taxon>Orbus</taxon>
    </lineage>
</organism>
<reference evidence="3" key="1">
    <citation type="journal article" date="2019" name="Int. J. Syst. Evol. Microbiol.">
        <title>The Global Catalogue of Microorganisms (GCM) 10K type strain sequencing project: providing services to taxonomists for standard genome sequencing and annotation.</title>
        <authorList>
            <consortium name="The Broad Institute Genomics Platform"/>
            <consortium name="The Broad Institute Genome Sequencing Center for Infectious Disease"/>
            <person name="Wu L."/>
            <person name="Ma J."/>
        </authorList>
    </citation>
    <scope>NUCLEOTIDE SEQUENCE [LARGE SCALE GENOMIC DNA]</scope>
    <source>
        <strain evidence="3">JCM 18050</strain>
    </source>
</reference>
<sequence>MKTTSFFRLPIISFIVSFCLLFSLLILKLDNVTEQTSMMNYHYSPDFVRILGSSLYTLLMTAICLHQIKIYIMNLRNVTFVIMMVILSLLLTYWLDSNMTMLLANVIDLSLQTGYQIFFFWYPIFSRILAMIVTYSVIFMLCYFVKHYLKWADESNNINLATEAKQRIQLSYLVLFYVAINFIFQRYLYVAVYLYFGGNNLTEYHHFSFYLATITTAVLLIMFIKQHTNAFNQLCAKSAIKTAVWILLSQLFVSIIISIMTIYAIQWYFVSTLPTGDIERYNHYISLLYLMANSIFIVSIITCLVSYLAGRFFIKRELLRG</sequence>
<comment type="caution">
    <text evidence="2">The sequence shown here is derived from an EMBL/GenBank/DDBJ whole genome shotgun (WGS) entry which is preliminary data.</text>
</comment>
<gene>
    <name evidence="2" type="ORF">GCM10023211_07170</name>
</gene>
<feature type="transmembrane region" description="Helical" evidence="1">
    <location>
        <begin position="128"/>
        <end position="149"/>
    </location>
</feature>
<feature type="transmembrane region" description="Helical" evidence="1">
    <location>
        <begin position="207"/>
        <end position="224"/>
    </location>
</feature>
<feature type="transmembrane region" description="Helical" evidence="1">
    <location>
        <begin position="47"/>
        <end position="65"/>
    </location>
</feature>
<name>A0ABP9N6T4_9GAMM</name>
<evidence type="ECO:0000256" key="1">
    <source>
        <dbReference type="SAM" id="Phobius"/>
    </source>
</evidence>
<keyword evidence="1" id="KW-0812">Transmembrane</keyword>
<evidence type="ECO:0000313" key="3">
    <source>
        <dbReference type="Proteomes" id="UP001500171"/>
    </source>
</evidence>
<keyword evidence="3" id="KW-1185">Reference proteome</keyword>
<feature type="transmembrane region" description="Helical" evidence="1">
    <location>
        <begin position="7"/>
        <end position="27"/>
    </location>
</feature>
<feature type="transmembrane region" description="Helical" evidence="1">
    <location>
        <begin position="77"/>
        <end position="95"/>
    </location>
</feature>
<evidence type="ECO:0008006" key="4">
    <source>
        <dbReference type="Google" id="ProtNLM"/>
    </source>
</evidence>
<proteinExistence type="predicted"/>
<dbReference type="Proteomes" id="UP001500171">
    <property type="component" value="Unassembled WGS sequence"/>
</dbReference>
<accession>A0ABP9N6T4</accession>
<protein>
    <recommendedName>
        <fullName evidence="4">Taste receptor type 2</fullName>
    </recommendedName>
</protein>